<dbReference type="KEGG" id="orb:IPMB12_02995"/>
<keyword evidence="2" id="KW-0812">Transmembrane</keyword>
<evidence type="ECO:0000259" key="3">
    <source>
        <dbReference type="PROSITE" id="PS51724"/>
    </source>
</evidence>
<reference evidence="4 5" key="1">
    <citation type="submission" date="2020-03" db="EMBL/GenBank/DDBJ databases">
        <title>Complete genome sequence of Orbus sp. IPMB12 (BCRC 80908).</title>
        <authorList>
            <person name="Lo W.-S."/>
            <person name="Chang T.-H."/>
            <person name="Kuo C.-H."/>
        </authorList>
    </citation>
    <scope>NUCLEOTIDE SEQUENCE [LARGE SCALE GENOMIC DNA]</scope>
    <source>
        <strain evidence="4 5">IPMB12</strain>
    </source>
</reference>
<dbReference type="AlphaFoldDB" id="A0A6G9I942"/>
<dbReference type="InterPro" id="IPR036680">
    <property type="entry name" value="SPOR-like_sf"/>
</dbReference>
<dbReference type="InterPro" id="IPR007730">
    <property type="entry name" value="SPOR-like_dom"/>
</dbReference>
<dbReference type="PANTHER" id="PTHR38687">
    <property type="entry name" value="CELL DIVISION PROTEIN DEDD-RELATED"/>
    <property type="match status" value="1"/>
</dbReference>
<feature type="compositionally biased region" description="Basic and acidic residues" evidence="1">
    <location>
        <begin position="69"/>
        <end position="81"/>
    </location>
</feature>
<sequence>MAQRDYVKKKAKTKKNSSRVIPTLMMIIAIILVIVFIAILYIVSTNKPSRPETPPQQPTQRPESVLPEKPQERWTYLKELENPDSGTTNPPAVVGTTPNTGTNTQATQQERQQILDSFMNERTTTAGTTAQQQTTPTVVAPPAATSQSSWLLQCGAFKEKSNAESFRAKIAMSGVESEVKSTSLHRVVVGPFSTKTQAESTLVTLKNNGITSCILTGK</sequence>
<dbReference type="Gene3D" id="3.30.70.1070">
    <property type="entry name" value="Sporulation related repeat"/>
    <property type="match status" value="1"/>
</dbReference>
<keyword evidence="2" id="KW-1133">Transmembrane helix</keyword>
<keyword evidence="2" id="KW-0472">Membrane</keyword>
<feature type="transmembrane region" description="Helical" evidence="2">
    <location>
        <begin position="20"/>
        <end position="43"/>
    </location>
</feature>
<dbReference type="RefSeq" id="WP_166914815.1">
    <property type="nucleotide sequence ID" value="NZ_CP050253.1"/>
</dbReference>
<proteinExistence type="predicted"/>
<feature type="region of interest" description="Disordered" evidence="1">
    <location>
        <begin position="47"/>
        <end position="103"/>
    </location>
</feature>
<dbReference type="GO" id="GO:0042834">
    <property type="term" value="F:peptidoglycan binding"/>
    <property type="evidence" value="ECO:0007669"/>
    <property type="project" value="InterPro"/>
</dbReference>
<dbReference type="SUPFAM" id="SSF110997">
    <property type="entry name" value="Sporulation related repeat"/>
    <property type="match status" value="1"/>
</dbReference>
<evidence type="ECO:0000256" key="2">
    <source>
        <dbReference type="SAM" id="Phobius"/>
    </source>
</evidence>
<keyword evidence="5" id="KW-1185">Reference proteome</keyword>
<organism evidence="4 5">
    <name type="scientific">Zophobihabitans entericus</name>
    <dbReference type="NCBI Taxonomy" id="1635327"/>
    <lineage>
        <taxon>Bacteria</taxon>
        <taxon>Pseudomonadati</taxon>
        <taxon>Pseudomonadota</taxon>
        <taxon>Gammaproteobacteria</taxon>
        <taxon>Orbales</taxon>
        <taxon>Orbaceae</taxon>
        <taxon>Zophobihabitans</taxon>
    </lineage>
</organism>
<dbReference type="Proteomes" id="UP000501168">
    <property type="component" value="Chromosome"/>
</dbReference>
<dbReference type="InParanoid" id="A0A6G9I942"/>
<dbReference type="FunCoup" id="A0A6G9I942">
    <property type="interactions" value="37"/>
</dbReference>
<dbReference type="PROSITE" id="PS51724">
    <property type="entry name" value="SPOR"/>
    <property type="match status" value="1"/>
</dbReference>
<feature type="compositionally biased region" description="Low complexity" evidence="1">
    <location>
        <begin position="86"/>
        <end position="103"/>
    </location>
</feature>
<dbReference type="InterPro" id="IPR052521">
    <property type="entry name" value="Cell_div_SPOR-domain"/>
</dbReference>
<dbReference type="EMBL" id="CP050253">
    <property type="protein sequence ID" value="QIQ20736.1"/>
    <property type="molecule type" value="Genomic_DNA"/>
</dbReference>
<name>A0A6G9I942_9GAMM</name>
<evidence type="ECO:0000256" key="1">
    <source>
        <dbReference type="SAM" id="MobiDB-lite"/>
    </source>
</evidence>
<gene>
    <name evidence="4" type="ORF">IPMB12_02995</name>
</gene>
<evidence type="ECO:0000313" key="5">
    <source>
        <dbReference type="Proteomes" id="UP000501168"/>
    </source>
</evidence>
<accession>A0A6G9I942</accession>
<evidence type="ECO:0000313" key="4">
    <source>
        <dbReference type="EMBL" id="QIQ20736.1"/>
    </source>
</evidence>
<dbReference type="Pfam" id="PF05036">
    <property type="entry name" value="SPOR"/>
    <property type="match status" value="1"/>
</dbReference>
<dbReference type="PANTHER" id="PTHR38687:SF2">
    <property type="entry name" value="CELL DIVISION PROTEIN FTSN"/>
    <property type="match status" value="1"/>
</dbReference>
<protein>
    <recommendedName>
        <fullName evidence="3">SPOR domain-containing protein</fullName>
    </recommendedName>
</protein>
<feature type="domain" description="SPOR" evidence="3">
    <location>
        <begin position="144"/>
        <end position="218"/>
    </location>
</feature>